<gene>
    <name evidence="3" type="ORF">CAP_7654</name>
</gene>
<feature type="domain" description="Peptidase C51" evidence="2">
    <location>
        <begin position="73"/>
        <end position="175"/>
    </location>
</feature>
<keyword evidence="1" id="KW-0732">Signal</keyword>
<dbReference type="Gene3D" id="3.90.1720.60">
    <property type="match status" value="1"/>
</dbReference>
<dbReference type="InterPro" id="IPR007921">
    <property type="entry name" value="CHAP_dom"/>
</dbReference>
<comment type="caution">
    <text evidence="3">The sequence shown here is derived from an EMBL/GenBank/DDBJ whole genome shotgun (WGS) entry which is preliminary data.</text>
</comment>
<dbReference type="AlphaFoldDB" id="A0A017SZZ0"/>
<dbReference type="RefSeq" id="WP_044248464.1">
    <property type="nucleotide sequence ID" value="NZ_ASRX01000069.1"/>
</dbReference>
<sequence length="202" mass="21442">MQRKLVGALCASAAAAAASFAVVVVAAPRRRTFAEALLAHAVADLEVREDIGPNDGRRIREYFAGSRVTPPANWCAAAVSFWLRAAARELTIPPPIEGSLQAKQIATQLERAAQAGRGRWTSAPELRRDPAALRAGDVVVWDRSDPAKPETSWFGHVGVVAGGAAGGAFDTVEGNSGPTGDRVARMRRRLDDPRLLGAGRAW</sequence>
<feature type="chain" id="PRO_5001499810" description="Peptidase C51 domain-containing protein" evidence="1">
    <location>
        <begin position="27"/>
        <end position="202"/>
    </location>
</feature>
<keyword evidence="4" id="KW-1185">Reference proteome</keyword>
<evidence type="ECO:0000256" key="1">
    <source>
        <dbReference type="SAM" id="SignalP"/>
    </source>
</evidence>
<evidence type="ECO:0000313" key="3">
    <source>
        <dbReference type="EMBL" id="EYF01886.1"/>
    </source>
</evidence>
<organism evidence="3 4">
    <name type="scientific">Chondromyces apiculatus DSM 436</name>
    <dbReference type="NCBI Taxonomy" id="1192034"/>
    <lineage>
        <taxon>Bacteria</taxon>
        <taxon>Pseudomonadati</taxon>
        <taxon>Myxococcota</taxon>
        <taxon>Polyangia</taxon>
        <taxon>Polyangiales</taxon>
        <taxon>Polyangiaceae</taxon>
        <taxon>Chondromyces</taxon>
    </lineage>
</organism>
<dbReference type="Pfam" id="PF05257">
    <property type="entry name" value="CHAP"/>
    <property type="match status" value="1"/>
</dbReference>
<proteinExistence type="predicted"/>
<dbReference type="EMBL" id="ASRX01000069">
    <property type="protein sequence ID" value="EYF01886.1"/>
    <property type="molecule type" value="Genomic_DNA"/>
</dbReference>
<evidence type="ECO:0000313" key="4">
    <source>
        <dbReference type="Proteomes" id="UP000019678"/>
    </source>
</evidence>
<protein>
    <recommendedName>
        <fullName evidence="2">Peptidase C51 domain-containing protein</fullName>
    </recommendedName>
</protein>
<name>A0A017SZZ0_9BACT</name>
<dbReference type="Proteomes" id="UP000019678">
    <property type="component" value="Unassembled WGS sequence"/>
</dbReference>
<reference evidence="3 4" key="1">
    <citation type="submission" date="2013-05" db="EMBL/GenBank/DDBJ databases">
        <title>Genome assembly of Chondromyces apiculatus DSM 436.</title>
        <authorList>
            <person name="Sharma G."/>
            <person name="Khatri I."/>
            <person name="Kaur C."/>
            <person name="Mayilraj S."/>
            <person name="Subramanian S."/>
        </authorList>
    </citation>
    <scope>NUCLEOTIDE SEQUENCE [LARGE SCALE GENOMIC DNA]</scope>
    <source>
        <strain evidence="3 4">DSM 436</strain>
    </source>
</reference>
<evidence type="ECO:0000259" key="2">
    <source>
        <dbReference type="Pfam" id="PF05257"/>
    </source>
</evidence>
<accession>A0A017SZZ0</accession>
<feature type="signal peptide" evidence="1">
    <location>
        <begin position="1"/>
        <end position="26"/>
    </location>
</feature>
<dbReference type="STRING" id="1192034.CAP_7654"/>